<evidence type="ECO:0008006" key="3">
    <source>
        <dbReference type="Google" id="ProtNLM"/>
    </source>
</evidence>
<dbReference type="EMBL" id="JBGBDC010000004">
    <property type="protein sequence ID" value="MEY2251496.1"/>
    <property type="molecule type" value="Genomic_DNA"/>
</dbReference>
<dbReference type="Proteomes" id="UP001562178">
    <property type="component" value="Unassembled WGS sequence"/>
</dbReference>
<reference evidence="1 2" key="1">
    <citation type="journal article" date="2016" name="Int. J. Syst. Evol. Microbiol.">
        <title>Description of Comamonas sediminis sp. nov., isolated from lagoon sediments.</title>
        <authorList>
            <person name="Subhash Y."/>
            <person name="Bang J.J."/>
            <person name="You T.H."/>
            <person name="Lee S.S."/>
        </authorList>
    </citation>
    <scope>NUCLEOTIDE SEQUENCE [LARGE SCALE GENOMIC DNA]</scope>
    <source>
        <strain evidence="1 2">JCM 31169</strain>
    </source>
</reference>
<name>A0ABV4B1Y4_9BURK</name>
<organism evidence="1 2">
    <name type="scientific">Comamonas sediminis</name>
    <dbReference type="NCBI Taxonomy" id="1783360"/>
    <lineage>
        <taxon>Bacteria</taxon>
        <taxon>Pseudomonadati</taxon>
        <taxon>Pseudomonadota</taxon>
        <taxon>Betaproteobacteria</taxon>
        <taxon>Burkholderiales</taxon>
        <taxon>Comamonadaceae</taxon>
        <taxon>Comamonas</taxon>
    </lineage>
</organism>
<gene>
    <name evidence="1" type="ORF">AB7A72_10815</name>
</gene>
<comment type="caution">
    <text evidence="1">The sequence shown here is derived from an EMBL/GenBank/DDBJ whole genome shotgun (WGS) entry which is preliminary data.</text>
</comment>
<sequence>MNPLAFERNLPARLPTADTAASQSLDNQALARQAWLRAMEQSQVSGWFQPFAHPETLPATEKLQPKPPRVAHATAQLASFCSSAMRQHAEAAQPLATSTSPGISQVAQSAAVPGTAAGHVAHMARQAAPASQAPQSGVATSVAQPSSAAVQAQALIAEAAALPASGLASALQNMVGNLGLQAAAVPSANDPAPRLQPQPMPLPAQWISTQTRLVMSPISAITVAVESSTEHALPTDQASSKTAQFAAPRETATRTHAVWDQDNLSLWLGMDGTASQIGLQASMLIKTLRQSLSMQGQRLQRVVCNGQLIFDAATAGSAPDTFYSFSDVIDKHTPRAQVVAPVSSFSKESS</sequence>
<dbReference type="RefSeq" id="WP_369459938.1">
    <property type="nucleotide sequence ID" value="NZ_JBGBDC010000004.1"/>
</dbReference>
<protein>
    <recommendedName>
        <fullName evidence="3">Flagellar hook-length control protein FliK</fullName>
    </recommendedName>
</protein>
<keyword evidence="2" id="KW-1185">Reference proteome</keyword>
<evidence type="ECO:0000313" key="1">
    <source>
        <dbReference type="EMBL" id="MEY2251496.1"/>
    </source>
</evidence>
<proteinExistence type="predicted"/>
<accession>A0ABV4B1Y4</accession>
<evidence type="ECO:0000313" key="2">
    <source>
        <dbReference type="Proteomes" id="UP001562178"/>
    </source>
</evidence>